<proteinExistence type="predicted"/>
<evidence type="ECO:0000256" key="1">
    <source>
        <dbReference type="SAM" id="Phobius"/>
    </source>
</evidence>
<reference evidence="2" key="1">
    <citation type="journal article" date="2020" name="Nature">
        <title>Giant virus diversity and host interactions through global metagenomics.</title>
        <authorList>
            <person name="Schulz F."/>
            <person name="Roux S."/>
            <person name="Paez-Espino D."/>
            <person name="Jungbluth S."/>
            <person name="Walsh D.A."/>
            <person name="Denef V.J."/>
            <person name="McMahon K.D."/>
            <person name="Konstantinidis K.T."/>
            <person name="Eloe-Fadrosh E.A."/>
            <person name="Kyrpides N.C."/>
            <person name="Woyke T."/>
        </authorList>
    </citation>
    <scope>NUCLEOTIDE SEQUENCE</scope>
    <source>
        <strain evidence="2">GVMAG-M-3300023179-114</strain>
    </source>
</reference>
<feature type="transmembrane region" description="Helical" evidence="1">
    <location>
        <begin position="31"/>
        <end position="49"/>
    </location>
</feature>
<organism evidence="2">
    <name type="scientific">viral metagenome</name>
    <dbReference type="NCBI Taxonomy" id="1070528"/>
    <lineage>
        <taxon>unclassified sequences</taxon>
        <taxon>metagenomes</taxon>
        <taxon>organismal metagenomes</taxon>
    </lineage>
</organism>
<keyword evidence="1" id="KW-0812">Transmembrane</keyword>
<keyword evidence="1" id="KW-0472">Membrane</keyword>
<protein>
    <submittedName>
        <fullName evidence="2">Uncharacterized protein</fullName>
    </submittedName>
</protein>
<accession>A0A6C0E177</accession>
<keyword evidence="1" id="KW-1133">Transmembrane helix</keyword>
<feature type="transmembrane region" description="Helical" evidence="1">
    <location>
        <begin position="56"/>
        <end position="79"/>
    </location>
</feature>
<dbReference type="AlphaFoldDB" id="A0A6C0E177"/>
<name>A0A6C0E177_9ZZZZ</name>
<evidence type="ECO:0000313" key="2">
    <source>
        <dbReference type="EMBL" id="QHT22886.1"/>
    </source>
</evidence>
<dbReference type="EMBL" id="MN739721">
    <property type="protein sequence ID" value="QHT22886.1"/>
    <property type="molecule type" value="Genomic_DNA"/>
</dbReference>
<sequence>MIKICAPALIYIVFSLTQIIVDTLKGYYNTAFLKMIVSMLITILLNTLCKSGMSIISWFIVFIPFIFTTFIVSILLYVFGLDVATGKLPTTCNITSNKPNQDIPINTQVTSVVSLPNTNTSDPQYESFM</sequence>